<accession>A0ABU1I8P0</accession>
<gene>
    <name evidence="1" type="ORF">QE399_001273</name>
</gene>
<name>A0ABU1I8P0_9BURK</name>
<keyword evidence="2" id="KW-1185">Reference proteome</keyword>
<dbReference type="EMBL" id="JAVIZX010000001">
    <property type="protein sequence ID" value="MDR6213584.1"/>
    <property type="molecule type" value="Genomic_DNA"/>
</dbReference>
<dbReference type="RefSeq" id="WP_309827171.1">
    <property type="nucleotide sequence ID" value="NZ_JAVIZX010000001.1"/>
</dbReference>
<organism evidence="1 2">
    <name type="scientific">Paracidovorax wautersii</name>
    <dbReference type="NCBI Taxonomy" id="1177982"/>
    <lineage>
        <taxon>Bacteria</taxon>
        <taxon>Pseudomonadati</taxon>
        <taxon>Pseudomonadota</taxon>
        <taxon>Betaproteobacteria</taxon>
        <taxon>Burkholderiales</taxon>
        <taxon>Comamonadaceae</taxon>
        <taxon>Paracidovorax</taxon>
    </lineage>
</organism>
<evidence type="ECO:0000313" key="1">
    <source>
        <dbReference type="EMBL" id="MDR6213584.1"/>
    </source>
</evidence>
<sequence length="143" mass="15524">MEAFAFGGQERERLEVAIAGYERTPTGDYYDDNWLTADISVHCGAFQGRFAAALLTHELQTFHDQLAALYQSLSGNAAFNTLEGQLALSVTGDGRGHLRITGEATDQPGSPQRLAFEIAIDQTQLRQSLHGLAAVLEAYPVRG</sequence>
<dbReference type="Pfam" id="PF24716">
    <property type="entry name" value="WapI"/>
    <property type="match status" value="1"/>
</dbReference>
<proteinExistence type="predicted"/>
<dbReference type="Proteomes" id="UP001267710">
    <property type="component" value="Unassembled WGS sequence"/>
</dbReference>
<evidence type="ECO:0000313" key="2">
    <source>
        <dbReference type="Proteomes" id="UP001267710"/>
    </source>
</evidence>
<reference evidence="1 2" key="1">
    <citation type="submission" date="2023-08" db="EMBL/GenBank/DDBJ databases">
        <title>Functional and genomic diversity of the sorghum phyllosphere microbiome.</title>
        <authorList>
            <person name="Shade A."/>
        </authorList>
    </citation>
    <scope>NUCLEOTIDE SEQUENCE [LARGE SCALE GENOMIC DNA]</scope>
    <source>
        <strain evidence="1 2">SORGH_AS_0335</strain>
    </source>
</reference>
<comment type="caution">
    <text evidence="1">The sequence shown here is derived from an EMBL/GenBank/DDBJ whole genome shotgun (WGS) entry which is preliminary data.</text>
</comment>
<dbReference type="InterPro" id="IPR056510">
    <property type="entry name" value="WapI"/>
</dbReference>
<protein>
    <submittedName>
        <fullName evidence="1">Uncharacterized protein</fullName>
    </submittedName>
</protein>